<accession>A0A0E9WGW5</accession>
<protein>
    <submittedName>
        <fullName evidence="1">Uncharacterized protein</fullName>
    </submittedName>
</protein>
<evidence type="ECO:0000313" key="1">
    <source>
        <dbReference type="EMBL" id="JAH88795.1"/>
    </source>
</evidence>
<dbReference type="EMBL" id="GBXM01019782">
    <property type="protein sequence ID" value="JAH88795.1"/>
    <property type="molecule type" value="Transcribed_RNA"/>
</dbReference>
<proteinExistence type="predicted"/>
<reference evidence="1" key="1">
    <citation type="submission" date="2014-11" db="EMBL/GenBank/DDBJ databases">
        <authorList>
            <person name="Amaro Gonzalez C."/>
        </authorList>
    </citation>
    <scope>NUCLEOTIDE SEQUENCE</scope>
</reference>
<organism evidence="1">
    <name type="scientific">Anguilla anguilla</name>
    <name type="common">European freshwater eel</name>
    <name type="synonym">Muraena anguilla</name>
    <dbReference type="NCBI Taxonomy" id="7936"/>
    <lineage>
        <taxon>Eukaryota</taxon>
        <taxon>Metazoa</taxon>
        <taxon>Chordata</taxon>
        <taxon>Craniata</taxon>
        <taxon>Vertebrata</taxon>
        <taxon>Euteleostomi</taxon>
        <taxon>Actinopterygii</taxon>
        <taxon>Neopterygii</taxon>
        <taxon>Teleostei</taxon>
        <taxon>Anguilliformes</taxon>
        <taxon>Anguillidae</taxon>
        <taxon>Anguilla</taxon>
    </lineage>
</organism>
<reference evidence="1" key="2">
    <citation type="journal article" date="2015" name="Fish Shellfish Immunol.">
        <title>Early steps in the European eel (Anguilla anguilla)-Vibrio vulnificus interaction in the gills: Role of the RtxA13 toxin.</title>
        <authorList>
            <person name="Callol A."/>
            <person name="Pajuelo D."/>
            <person name="Ebbesson L."/>
            <person name="Teles M."/>
            <person name="MacKenzie S."/>
            <person name="Amaro C."/>
        </authorList>
    </citation>
    <scope>NUCLEOTIDE SEQUENCE</scope>
</reference>
<dbReference type="AlphaFoldDB" id="A0A0E9WGW5"/>
<sequence>MQNLFGQSVFFAKKKKPTTVHTSTSTLPNYPISEYFNVLI</sequence>
<name>A0A0E9WGW5_ANGAN</name>